<dbReference type="AlphaFoldDB" id="A0A916EHQ4"/>
<accession>A0A916EHQ4</accession>
<name>A0A916EHQ4_9GLOM</name>
<evidence type="ECO:0000313" key="1">
    <source>
        <dbReference type="EMBL" id="CAB5392092.1"/>
    </source>
</evidence>
<gene>
    <name evidence="1" type="ORF">CHRIB12_LOCUS22251</name>
</gene>
<protein>
    <submittedName>
        <fullName evidence="1">Uncharacterized protein</fullName>
    </submittedName>
</protein>
<organism evidence="1 2">
    <name type="scientific">Rhizophagus irregularis</name>
    <dbReference type="NCBI Taxonomy" id="588596"/>
    <lineage>
        <taxon>Eukaryota</taxon>
        <taxon>Fungi</taxon>
        <taxon>Fungi incertae sedis</taxon>
        <taxon>Mucoromycota</taxon>
        <taxon>Glomeromycotina</taxon>
        <taxon>Glomeromycetes</taxon>
        <taxon>Glomerales</taxon>
        <taxon>Glomeraceae</taxon>
        <taxon>Rhizophagus</taxon>
    </lineage>
</organism>
<comment type="caution">
    <text evidence="1">The sequence shown here is derived from an EMBL/GenBank/DDBJ whole genome shotgun (WGS) entry which is preliminary data.</text>
</comment>
<dbReference type="EMBL" id="CAGKOT010000075">
    <property type="protein sequence ID" value="CAB5392092.1"/>
    <property type="molecule type" value="Genomic_DNA"/>
</dbReference>
<evidence type="ECO:0000313" key="2">
    <source>
        <dbReference type="Proteomes" id="UP000684084"/>
    </source>
</evidence>
<proteinExistence type="predicted"/>
<reference evidence="1" key="1">
    <citation type="submission" date="2020-05" db="EMBL/GenBank/DDBJ databases">
        <authorList>
            <person name="Rincon C."/>
            <person name="Sanders R I."/>
            <person name="Robbins C."/>
            <person name="Chaturvedi A."/>
        </authorList>
    </citation>
    <scope>NUCLEOTIDE SEQUENCE</scope>
    <source>
        <strain evidence="1">CHB12</strain>
    </source>
</reference>
<dbReference type="OrthoDB" id="10611933at2759"/>
<dbReference type="Proteomes" id="UP000684084">
    <property type="component" value="Unassembled WGS sequence"/>
</dbReference>
<sequence>MLRRHHVIRAAIRLARDHGDLRHGRLGIGEQQFRAMLDNAVQFLRGARQEARHVDEGDDRNFERIAEPHEPCRLLGRIDVEAPGEHHRLVGDEADRAALDPPEADDDVGGMRRLHLEEIALVDRLPDQLVHVVRLIGARRHQLIETVLNPVPRVRRRTFGRRLAVRCGKEVHEVAGREQRLDIVLEGHVCDPRLRGMRHSTPEFLLRDDLVGNGLHYIRAGDEHIR</sequence>